<feature type="compositionally biased region" description="Basic and acidic residues" evidence="1">
    <location>
        <begin position="1290"/>
        <end position="1300"/>
    </location>
</feature>
<feature type="compositionally biased region" description="Basic and acidic residues" evidence="1">
    <location>
        <begin position="452"/>
        <end position="465"/>
    </location>
</feature>
<evidence type="ECO:0000256" key="1">
    <source>
        <dbReference type="SAM" id="MobiDB-lite"/>
    </source>
</evidence>
<feature type="region of interest" description="Disordered" evidence="1">
    <location>
        <begin position="519"/>
        <end position="594"/>
    </location>
</feature>
<feature type="region of interest" description="Disordered" evidence="1">
    <location>
        <begin position="617"/>
        <end position="675"/>
    </location>
</feature>
<feature type="region of interest" description="Disordered" evidence="1">
    <location>
        <begin position="334"/>
        <end position="430"/>
    </location>
</feature>
<feature type="compositionally biased region" description="Basic residues" evidence="1">
    <location>
        <begin position="466"/>
        <end position="477"/>
    </location>
</feature>
<feature type="region of interest" description="Disordered" evidence="1">
    <location>
        <begin position="244"/>
        <end position="307"/>
    </location>
</feature>
<feature type="compositionally biased region" description="Low complexity" evidence="1">
    <location>
        <begin position="1217"/>
        <end position="1228"/>
    </location>
</feature>
<feature type="region of interest" description="Disordered" evidence="1">
    <location>
        <begin position="1"/>
        <end position="64"/>
    </location>
</feature>
<feature type="compositionally biased region" description="Polar residues" evidence="1">
    <location>
        <begin position="663"/>
        <end position="675"/>
    </location>
</feature>
<feature type="region of interest" description="Disordered" evidence="1">
    <location>
        <begin position="182"/>
        <end position="228"/>
    </location>
</feature>
<accession>A0A5N6KSJ6</accession>
<feature type="compositionally biased region" description="Basic and acidic residues" evidence="1">
    <location>
        <begin position="1197"/>
        <end position="1206"/>
    </location>
</feature>
<feature type="region of interest" description="Disordered" evidence="1">
    <location>
        <begin position="452"/>
        <end position="507"/>
    </location>
</feature>
<dbReference type="PANTHER" id="PTHR42105">
    <property type="entry name" value="DIM2-ASSOCIATED PROTEIN 1"/>
    <property type="match status" value="1"/>
</dbReference>
<proteinExistence type="predicted"/>
<organism evidence="2 3">
    <name type="scientific">Carpinus fangiana</name>
    <dbReference type="NCBI Taxonomy" id="176857"/>
    <lineage>
        <taxon>Eukaryota</taxon>
        <taxon>Viridiplantae</taxon>
        <taxon>Streptophyta</taxon>
        <taxon>Embryophyta</taxon>
        <taxon>Tracheophyta</taxon>
        <taxon>Spermatophyta</taxon>
        <taxon>Magnoliopsida</taxon>
        <taxon>eudicotyledons</taxon>
        <taxon>Gunneridae</taxon>
        <taxon>Pentapetalae</taxon>
        <taxon>rosids</taxon>
        <taxon>fabids</taxon>
        <taxon>Fagales</taxon>
        <taxon>Betulaceae</taxon>
        <taxon>Carpinus</taxon>
    </lineage>
</organism>
<feature type="compositionally biased region" description="Basic and acidic residues" evidence="1">
    <location>
        <begin position="334"/>
        <end position="345"/>
    </location>
</feature>
<protein>
    <submittedName>
        <fullName evidence="2">Uncharacterized protein</fullName>
    </submittedName>
</protein>
<keyword evidence="3" id="KW-1185">Reference proteome</keyword>
<feature type="compositionally biased region" description="Polar residues" evidence="1">
    <location>
        <begin position="101"/>
        <end position="122"/>
    </location>
</feature>
<feature type="compositionally biased region" description="Basic and acidic residues" evidence="1">
    <location>
        <begin position="632"/>
        <end position="661"/>
    </location>
</feature>
<evidence type="ECO:0000313" key="2">
    <source>
        <dbReference type="EMBL" id="KAB8342954.1"/>
    </source>
</evidence>
<feature type="compositionally biased region" description="Low complexity" evidence="1">
    <location>
        <begin position="140"/>
        <end position="153"/>
    </location>
</feature>
<feature type="region of interest" description="Disordered" evidence="1">
    <location>
        <begin position="841"/>
        <end position="924"/>
    </location>
</feature>
<feature type="compositionally biased region" description="Basic and acidic residues" evidence="1">
    <location>
        <begin position="123"/>
        <end position="138"/>
    </location>
</feature>
<evidence type="ECO:0000313" key="3">
    <source>
        <dbReference type="Proteomes" id="UP000327013"/>
    </source>
</evidence>
<feature type="compositionally biased region" description="Polar residues" evidence="1">
    <location>
        <begin position="521"/>
        <end position="530"/>
    </location>
</feature>
<sequence>MGMNSNKPPLPAPTDSCLDYRSDIAPTDLGTDISHRTDKTSYSIPEDGSPVTLPTKKTHPGSAGLSQASLLIEYFEVTGSSSARPSVRVKVTPSSKKRSNDLNLVSNRNPSYTHHISLSGSQRDVRSPTRPQSLREVDTSNNNASNSSELSSEAQFRSYYIHPTSDISSMPADSMIDTAIKSTEPEPEPTRSLSPEPTRPGHLGQTEMDTLKAPSRRRSRSLSKERITQKVLEKLAREQSPEIEIPVKKVRKRRPTTSSIDAATEDMKPRSRKSSRSNRDEEYGSVTESSLLHTRDRDSSISGMSKSSLNPKLLQTVEDVVRRLILPEIETIKRQQSVREGRPIRDSTGTDYSYTGSVVDRQLSQSSSLPYMKPKVVLNRDGEDPGLTLAGDSVRHKKHRRVSKESSTSKARDRTESIDSIVEDKERRRRHRDLAAAGIAGAALTAAALKTHDSRSTFDSVDRDRRERRKKRSKSHGRTTSVVKTENLADSEPRAAVPRLPMDSEVLDSELTRESILSAETAATDNTTSPPRKDSIAHVREVTRGSPSGAAFSDSRNAMKLPARTGEDQASPRAVRSSSELSTVRSDRSLSSKSRKAALMAAGFGAGSSALYGHDRGLSREQKSSGKSSFRTSEKQFHPSAETDKWDKQALDPTRTSDRKLKTNQGLSSFSQSSKIRGLDDDPYLELADDVGESKLNITPTGENASPQLFSRPITDQPLRDVATNAAQLSMPQEVESHVASLLEPSIISSESGKSVKADRDAEHDFHDQEIRQKATGVHESSSAERWAALRGLAQQRSADTNMVSMDHNLEPQSHLHHNFADDSDLATNDSLEKQQASILEGPLGDEHENRGQWPYEPTPPHQHTRSGFNLVGETDNSFVDADGTAAGLGIESASPLQNNRVHGRQERSLQPSPLQNSGSHAGLDTKADRDFFVTLNNTTETPINVKDEGRGIDNIQSKDVVALMDHLTVRDGQRNARDTEILVTLVRSAAEMRNSFEDMKNFVEAQNRVNIPRSDAAADRSLNKALSGPGRIAPSTSPRVARSSIALDDNSGKKKNIFQRALKGLTGKNTTDLSRMEEMLMQLLDEVEALRTSQGTTLVPTLQQQELNSFEQLRSVPEAQLGDTIGQQTISKPSTTEISGYVPGASQAPKLAWSGGEIGAQRADVSRFRPLLEGDEDNVQDSEDIERDDGILTPTDEARYGDRAVNKTAALESHNPGGTIPATPPGAKDVSSRHKSTGSSLLGQYGSDDAFSSDAHSDDMDDGDGQWIEPVPLPRKQSPYSPGGLLAPIEERYSLEHTRSSISATPAQDRLSLLGDRSDTPQQAPRPAVGGSDSPTARKITGPREMPMRARVSSRG</sequence>
<feature type="compositionally biased region" description="Acidic residues" evidence="1">
    <location>
        <begin position="1174"/>
        <end position="1188"/>
    </location>
</feature>
<comment type="caution">
    <text evidence="2">The sequence shown here is derived from an EMBL/GenBank/DDBJ whole genome shotgun (WGS) entry which is preliminary data.</text>
</comment>
<feature type="compositionally biased region" description="Polar residues" evidence="1">
    <location>
        <begin position="909"/>
        <end position="920"/>
    </location>
</feature>
<feature type="compositionally biased region" description="Basic and acidic residues" evidence="1">
    <location>
        <begin position="410"/>
        <end position="426"/>
    </location>
</feature>
<dbReference type="OrthoDB" id="5382102at2759"/>
<dbReference type="PANTHER" id="PTHR42105:SF1">
    <property type="entry name" value="TRANSALDOLASE"/>
    <property type="match status" value="1"/>
</dbReference>
<feature type="compositionally biased region" description="Basic and acidic residues" evidence="1">
    <location>
        <begin position="531"/>
        <end position="543"/>
    </location>
</feature>
<gene>
    <name evidence="2" type="ORF">FH972_022550</name>
</gene>
<reference evidence="2 3" key="1">
    <citation type="submission" date="2019-06" db="EMBL/GenBank/DDBJ databases">
        <title>A chromosomal-level reference genome of Carpinus fangiana (Coryloideae, Betulaceae).</title>
        <authorList>
            <person name="Yang X."/>
            <person name="Wang Z."/>
            <person name="Zhang L."/>
            <person name="Hao G."/>
            <person name="Liu J."/>
            <person name="Yang Y."/>
        </authorList>
    </citation>
    <scope>NUCLEOTIDE SEQUENCE [LARGE SCALE GENOMIC DNA]</scope>
    <source>
        <strain evidence="2">Cfa_2016G</strain>
        <tissue evidence="2">Leaf</tissue>
    </source>
</reference>
<name>A0A5N6KSJ6_9ROSI</name>
<dbReference type="EMBL" id="VIBQ01000012">
    <property type="protein sequence ID" value="KAB8342954.1"/>
    <property type="molecule type" value="Genomic_DNA"/>
</dbReference>
<feature type="region of interest" description="Disordered" evidence="1">
    <location>
        <begin position="1172"/>
        <end position="1357"/>
    </location>
</feature>
<feature type="region of interest" description="Disordered" evidence="1">
    <location>
        <begin position="80"/>
        <end position="153"/>
    </location>
</feature>
<dbReference type="Proteomes" id="UP000327013">
    <property type="component" value="Unassembled WGS sequence"/>
</dbReference>
<feature type="compositionally biased region" description="Polar residues" evidence="1">
    <location>
        <begin position="347"/>
        <end position="369"/>
    </location>
</feature>